<feature type="compositionally biased region" description="Basic and acidic residues" evidence="1">
    <location>
        <begin position="1"/>
        <end position="17"/>
    </location>
</feature>
<feature type="region of interest" description="Disordered" evidence="1">
    <location>
        <begin position="128"/>
        <end position="153"/>
    </location>
</feature>
<sequence>MRELEEISESVHQDRRNTLLRSQLRKCPQTCKSAKEKLKTDKTNQKSNERPGRKIEVNIEPGKDAEKGKDKLKEEATLMKQKLGTFEEEKSRIDDKDEEKELSKINDTNSCYAGTYFHSSFSDDDNWSSISCDEDEETEGEPDFINKMHTVGE</sequence>
<feature type="compositionally biased region" description="Acidic residues" evidence="1">
    <location>
        <begin position="128"/>
        <end position="142"/>
    </location>
</feature>
<feature type="compositionally biased region" description="Basic and acidic residues" evidence="1">
    <location>
        <begin position="144"/>
        <end position="153"/>
    </location>
</feature>
<feature type="region of interest" description="Disordered" evidence="1">
    <location>
        <begin position="83"/>
        <end position="102"/>
    </location>
</feature>
<feature type="compositionally biased region" description="Basic and acidic residues" evidence="1">
    <location>
        <begin position="85"/>
        <end position="102"/>
    </location>
</feature>
<dbReference type="EMBL" id="CAAALY010257942">
    <property type="protein sequence ID" value="VEL38441.1"/>
    <property type="molecule type" value="Genomic_DNA"/>
</dbReference>
<dbReference type="Proteomes" id="UP000784294">
    <property type="component" value="Unassembled WGS sequence"/>
</dbReference>
<proteinExistence type="predicted"/>
<keyword evidence="3" id="KW-1185">Reference proteome</keyword>
<organism evidence="2 3">
    <name type="scientific">Protopolystoma xenopodis</name>
    <dbReference type="NCBI Taxonomy" id="117903"/>
    <lineage>
        <taxon>Eukaryota</taxon>
        <taxon>Metazoa</taxon>
        <taxon>Spiralia</taxon>
        <taxon>Lophotrochozoa</taxon>
        <taxon>Platyhelminthes</taxon>
        <taxon>Monogenea</taxon>
        <taxon>Polyopisthocotylea</taxon>
        <taxon>Polystomatidea</taxon>
        <taxon>Polystomatidae</taxon>
        <taxon>Protopolystoma</taxon>
    </lineage>
</organism>
<dbReference type="AlphaFoldDB" id="A0A3S5BT14"/>
<feature type="region of interest" description="Disordered" evidence="1">
    <location>
        <begin position="1"/>
        <end position="70"/>
    </location>
</feature>
<name>A0A3S5BT14_9PLAT</name>
<accession>A0A3S5BT14</accession>
<protein>
    <submittedName>
        <fullName evidence="2">Uncharacterized protein</fullName>
    </submittedName>
</protein>
<feature type="compositionally biased region" description="Basic and acidic residues" evidence="1">
    <location>
        <begin position="33"/>
        <end position="70"/>
    </location>
</feature>
<gene>
    <name evidence="2" type="ORF">PXEA_LOCUS31881</name>
</gene>
<evidence type="ECO:0000256" key="1">
    <source>
        <dbReference type="SAM" id="MobiDB-lite"/>
    </source>
</evidence>
<evidence type="ECO:0000313" key="3">
    <source>
        <dbReference type="Proteomes" id="UP000784294"/>
    </source>
</evidence>
<evidence type="ECO:0000313" key="2">
    <source>
        <dbReference type="EMBL" id="VEL38441.1"/>
    </source>
</evidence>
<comment type="caution">
    <text evidence="2">The sequence shown here is derived from an EMBL/GenBank/DDBJ whole genome shotgun (WGS) entry which is preliminary data.</text>
</comment>
<reference evidence="2" key="1">
    <citation type="submission" date="2018-11" db="EMBL/GenBank/DDBJ databases">
        <authorList>
            <consortium name="Pathogen Informatics"/>
        </authorList>
    </citation>
    <scope>NUCLEOTIDE SEQUENCE</scope>
</reference>